<protein>
    <submittedName>
        <fullName evidence="4">Monooxygenase</fullName>
    </submittedName>
</protein>
<organism evidence="4 5">
    <name type="scientific">Deinococcus soli</name>
    <name type="common">ex Cha et al. 2016</name>
    <dbReference type="NCBI Taxonomy" id="1309411"/>
    <lineage>
        <taxon>Bacteria</taxon>
        <taxon>Thermotogati</taxon>
        <taxon>Deinococcota</taxon>
        <taxon>Deinococci</taxon>
        <taxon>Deinococcales</taxon>
        <taxon>Deinococcaceae</taxon>
        <taxon>Deinococcus</taxon>
    </lineage>
</organism>
<gene>
    <name evidence="4" type="ORF">SY84_11145</name>
</gene>
<keyword evidence="1" id="KW-0560">Oxidoreductase</keyword>
<sequence length="372" mass="40688">MNIHVVGAGISGLAFARAMTLRGQSIHVHEAAPQLQSIGGGLIIPPNSARILERLGVADVLDTHGLALRDMQIIDAGGRVLYHRDQREVARAHGRGLYAISRTALHRALAASLPDGTVHTGRRLLGLTQDAHQVAVTFTDGTRVNAGLLVDAEGRVSRARDLLMPEARLVSTGQIAYRGLTNIDPLPEYRESFVEFWGRGHRFTFFRIAPGVTYWHAPIHTAPGQTRRKTDLLREYRDFPDQVIELIAHTQEDRIHPVELSDIDPLPHWHRGRAVLIGDAAHATTPNLGQGAAQALQDADALAQALCSGLPLSLALPAYQRAREGTANSMVQQSRHLGQIGQLRGPARLLRNAALKLSPELARQRIETFYDG</sequence>
<proteinExistence type="predicted"/>
<dbReference type="OrthoDB" id="9766816at2"/>
<accession>A0A0F7JRX0</accession>
<name>A0A0F7JRX0_9DEIO</name>
<dbReference type="PATRIC" id="fig|1309411.5.peg.2262"/>
<dbReference type="RefSeq" id="WP_046844071.1">
    <property type="nucleotide sequence ID" value="NZ_CP011389.1"/>
</dbReference>
<dbReference type="EMBL" id="CP011389">
    <property type="protein sequence ID" value="AKH17503.1"/>
    <property type="molecule type" value="Genomic_DNA"/>
</dbReference>
<keyword evidence="2 4" id="KW-0503">Monooxygenase</keyword>
<evidence type="ECO:0000313" key="4">
    <source>
        <dbReference type="EMBL" id="AKH17503.1"/>
    </source>
</evidence>
<keyword evidence="5" id="KW-1185">Reference proteome</keyword>
<evidence type="ECO:0000256" key="1">
    <source>
        <dbReference type="ARBA" id="ARBA00023002"/>
    </source>
</evidence>
<dbReference type="Gene3D" id="3.50.50.60">
    <property type="entry name" value="FAD/NAD(P)-binding domain"/>
    <property type="match status" value="1"/>
</dbReference>
<evidence type="ECO:0000313" key="5">
    <source>
        <dbReference type="Proteomes" id="UP000034024"/>
    </source>
</evidence>
<evidence type="ECO:0000259" key="3">
    <source>
        <dbReference type="Pfam" id="PF01494"/>
    </source>
</evidence>
<dbReference type="InterPro" id="IPR036188">
    <property type="entry name" value="FAD/NAD-bd_sf"/>
</dbReference>
<dbReference type="PANTHER" id="PTHR13789">
    <property type="entry name" value="MONOOXYGENASE"/>
    <property type="match status" value="1"/>
</dbReference>
<dbReference type="AlphaFoldDB" id="A0A0F7JRX0"/>
<dbReference type="Proteomes" id="UP000034024">
    <property type="component" value="Chromosome"/>
</dbReference>
<dbReference type="GO" id="GO:0004497">
    <property type="term" value="F:monooxygenase activity"/>
    <property type="evidence" value="ECO:0007669"/>
    <property type="project" value="UniProtKB-KW"/>
</dbReference>
<dbReference type="PANTHER" id="PTHR13789:SF309">
    <property type="entry name" value="PUTATIVE (AFU_ORTHOLOGUE AFUA_6G14510)-RELATED"/>
    <property type="match status" value="1"/>
</dbReference>
<reference evidence="4 5" key="1">
    <citation type="submission" date="2015-01" db="EMBL/GenBank/DDBJ databases">
        <title>Deinococcus soli/N5/whole genome sequencing.</title>
        <authorList>
            <person name="Kim M.K."/>
            <person name="Srinivasan S."/>
            <person name="Lee J.-J."/>
        </authorList>
    </citation>
    <scope>NUCLEOTIDE SEQUENCE [LARGE SCALE GENOMIC DNA]</scope>
    <source>
        <strain evidence="4 5">N5</strain>
    </source>
</reference>
<dbReference type="Pfam" id="PF01494">
    <property type="entry name" value="FAD_binding_3"/>
    <property type="match status" value="1"/>
</dbReference>
<dbReference type="KEGG" id="dch:SY84_11145"/>
<dbReference type="GO" id="GO:0071949">
    <property type="term" value="F:FAD binding"/>
    <property type="evidence" value="ECO:0007669"/>
    <property type="project" value="InterPro"/>
</dbReference>
<feature type="domain" description="FAD-binding" evidence="3">
    <location>
        <begin position="3"/>
        <end position="333"/>
    </location>
</feature>
<dbReference type="InterPro" id="IPR002938">
    <property type="entry name" value="FAD-bd"/>
</dbReference>
<dbReference type="SUPFAM" id="SSF51905">
    <property type="entry name" value="FAD/NAD(P)-binding domain"/>
    <property type="match status" value="1"/>
</dbReference>
<dbReference type="InterPro" id="IPR050493">
    <property type="entry name" value="FAD-dep_Monooxygenase_BioMet"/>
</dbReference>
<dbReference type="PRINTS" id="PR00420">
    <property type="entry name" value="RNGMNOXGNASE"/>
</dbReference>
<evidence type="ECO:0000256" key="2">
    <source>
        <dbReference type="ARBA" id="ARBA00023033"/>
    </source>
</evidence>